<name>A0ABV0RWH6_9TELE</name>
<accession>A0ABV0RWH6</accession>
<comment type="caution">
    <text evidence="1">The sequence shown here is derived from an EMBL/GenBank/DDBJ whole genome shotgun (WGS) entry which is preliminary data.</text>
</comment>
<evidence type="ECO:0000313" key="1">
    <source>
        <dbReference type="EMBL" id="MEQ2212553.1"/>
    </source>
</evidence>
<keyword evidence="2" id="KW-1185">Reference proteome</keyword>
<reference evidence="1 2" key="1">
    <citation type="submission" date="2021-06" db="EMBL/GenBank/DDBJ databases">
        <authorList>
            <person name="Palmer J.M."/>
        </authorList>
    </citation>
    <scope>NUCLEOTIDE SEQUENCE [LARGE SCALE GENOMIC DNA]</scope>
    <source>
        <strain evidence="1 2">XC_2019</strain>
        <tissue evidence="1">Muscle</tissue>
    </source>
</reference>
<organism evidence="1 2">
    <name type="scientific">Xenoophorus captivus</name>
    <dbReference type="NCBI Taxonomy" id="1517983"/>
    <lineage>
        <taxon>Eukaryota</taxon>
        <taxon>Metazoa</taxon>
        <taxon>Chordata</taxon>
        <taxon>Craniata</taxon>
        <taxon>Vertebrata</taxon>
        <taxon>Euteleostomi</taxon>
        <taxon>Actinopterygii</taxon>
        <taxon>Neopterygii</taxon>
        <taxon>Teleostei</taxon>
        <taxon>Neoteleostei</taxon>
        <taxon>Acanthomorphata</taxon>
        <taxon>Ovalentaria</taxon>
        <taxon>Atherinomorphae</taxon>
        <taxon>Cyprinodontiformes</taxon>
        <taxon>Goodeidae</taxon>
        <taxon>Xenoophorus</taxon>
    </lineage>
</organism>
<gene>
    <name evidence="1" type="ORF">XENOCAPTIV_001257</name>
</gene>
<sequence length="106" mass="12661">MLVPIPFVTVRKPREERRSGIRWHQRHDRTDYITLSQGPELHNMASEKQMRAGFTFYLKSIHADKDTEEKMVSPQINTQCAIMQQQLIYIFFSLMLHFQIQMLHIT</sequence>
<protein>
    <submittedName>
        <fullName evidence="1">Uncharacterized protein</fullName>
    </submittedName>
</protein>
<evidence type="ECO:0000313" key="2">
    <source>
        <dbReference type="Proteomes" id="UP001434883"/>
    </source>
</evidence>
<proteinExistence type="predicted"/>
<dbReference type="EMBL" id="JAHRIN010059934">
    <property type="protein sequence ID" value="MEQ2212553.1"/>
    <property type="molecule type" value="Genomic_DNA"/>
</dbReference>
<dbReference type="Proteomes" id="UP001434883">
    <property type="component" value="Unassembled WGS sequence"/>
</dbReference>